<dbReference type="InterPro" id="IPR016181">
    <property type="entry name" value="Acyl_CoA_acyltransferase"/>
</dbReference>
<dbReference type="EMBL" id="ASDZ01000062">
    <property type="protein sequence ID" value="EOK04044.1"/>
    <property type="molecule type" value="Genomic_DNA"/>
</dbReference>
<gene>
    <name evidence="2" type="ORF">WOU_03226</name>
</gene>
<protein>
    <recommendedName>
        <fullName evidence="1">N-acetyltransferase domain-containing protein</fullName>
    </recommendedName>
</protein>
<dbReference type="CDD" id="cd04301">
    <property type="entry name" value="NAT_SF"/>
    <property type="match status" value="1"/>
</dbReference>
<dbReference type="GO" id="GO:0016747">
    <property type="term" value="F:acyltransferase activity, transferring groups other than amino-acyl groups"/>
    <property type="evidence" value="ECO:0007669"/>
    <property type="project" value="InterPro"/>
</dbReference>
<sequence>MKTVIVVASKYNGENFSKELSSLIYESFRKKFSSKFFSKETAKKITHLISIYICACERDRLLVAIAKDKMIGCLYFLNKETSDYYFRYLLKRNFNLLDRLKIYIFLMLLSYRPKKDETYIDFLAVASNFRGNGIGKKLLTNLKIHSKKQVSLYVASNNTAAISLYSSQGFKVKVQKKSTLSKQILEIPVWYFMEWRNL</sequence>
<dbReference type="SUPFAM" id="SSF55729">
    <property type="entry name" value="Acyl-CoA N-acyltransferases (Nat)"/>
    <property type="match status" value="1"/>
</dbReference>
<dbReference type="AlphaFoldDB" id="R3K695"/>
<dbReference type="Proteomes" id="UP000013638">
    <property type="component" value="Unassembled WGS sequence"/>
</dbReference>
<organism evidence="2 3">
    <name type="scientific">Enterococcus faecalis ATCC 6055</name>
    <dbReference type="NCBI Taxonomy" id="1169311"/>
    <lineage>
        <taxon>Bacteria</taxon>
        <taxon>Bacillati</taxon>
        <taxon>Bacillota</taxon>
        <taxon>Bacilli</taxon>
        <taxon>Lactobacillales</taxon>
        <taxon>Enterococcaceae</taxon>
        <taxon>Enterococcus</taxon>
    </lineage>
</organism>
<dbReference type="PATRIC" id="fig|1169311.3.peg.3148"/>
<dbReference type="HOGENOM" id="CLU_119489_0_0_9"/>
<evidence type="ECO:0000313" key="3">
    <source>
        <dbReference type="Proteomes" id="UP000013638"/>
    </source>
</evidence>
<dbReference type="Gene3D" id="3.40.630.30">
    <property type="match status" value="1"/>
</dbReference>
<reference evidence="2 3" key="1">
    <citation type="submission" date="2013-02" db="EMBL/GenBank/DDBJ databases">
        <title>The Genome Sequence of Enterococcus faecalis ATCC_6055.</title>
        <authorList>
            <consortium name="The Broad Institute Genome Sequencing Platform"/>
            <consortium name="The Broad Institute Genome Sequencing Center for Infectious Disease"/>
            <person name="Earl A.M."/>
            <person name="Gilmore M.S."/>
            <person name="Lebreton F."/>
            <person name="Walker B."/>
            <person name="Young S.K."/>
            <person name="Zeng Q."/>
            <person name="Gargeya S."/>
            <person name="Fitzgerald M."/>
            <person name="Haas B."/>
            <person name="Abouelleil A."/>
            <person name="Alvarado L."/>
            <person name="Arachchi H.M."/>
            <person name="Berlin A.M."/>
            <person name="Chapman S.B."/>
            <person name="Dewar J."/>
            <person name="Goldberg J."/>
            <person name="Griggs A."/>
            <person name="Gujja S."/>
            <person name="Hansen M."/>
            <person name="Howarth C."/>
            <person name="Imamovic A."/>
            <person name="Larimer J."/>
            <person name="McCowan C."/>
            <person name="Murphy C."/>
            <person name="Neiman D."/>
            <person name="Pearson M."/>
            <person name="Priest M."/>
            <person name="Roberts A."/>
            <person name="Saif S."/>
            <person name="Shea T."/>
            <person name="Sisk P."/>
            <person name="Sykes S."/>
            <person name="Wortman J."/>
            <person name="Nusbaum C."/>
            <person name="Birren B."/>
        </authorList>
    </citation>
    <scope>NUCLEOTIDE SEQUENCE [LARGE SCALE GENOMIC DNA]</scope>
    <source>
        <strain evidence="2 3">ATCC 6055</strain>
    </source>
</reference>
<comment type="caution">
    <text evidence="2">The sequence shown here is derived from an EMBL/GenBank/DDBJ whole genome shotgun (WGS) entry which is preliminary data.</text>
</comment>
<dbReference type="Pfam" id="PF00583">
    <property type="entry name" value="Acetyltransf_1"/>
    <property type="match status" value="1"/>
</dbReference>
<evidence type="ECO:0000259" key="1">
    <source>
        <dbReference type="PROSITE" id="PS51186"/>
    </source>
</evidence>
<dbReference type="RefSeq" id="WP_010829346.1">
    <property type="nucleotide sequence ID" value="NZ_KB944864.1"/>
</dbReference>
<dbReference type="PROSITE" id="PS51186">
    <property type="entry name" value="GNAT"/>
    <property type="match status" value="1"/>
</dbReference>
<dbReference type="InterPro" id="IPR000182">
    <property type="entry name" value="GNAT_dom"/>
</dbReference>
<proteinExistence type="predicted"/>
<name>R3K695_ENTFL</name>
<feature type="domain" description="N-acetyltransferase" evidence="1">
    <location>
        <begin position="11"/>
        <end position="194"/>
    </location>
</feature>
<evidence type="ECO:0000313" key="2">
    <source>
        <dbReference type="EMBL" id="EOK04044.1"/>
    </source>
</evidence>
<accession>R3K695</accession>